<dbReference type="RefSeq" id="WP_111172089.1">
    <property type="nucleotide sequence ID" value="NZ_POUA01000642.1"/>
</dbReference>
<evidence type="ECO:0000256" key="1">
    <source>
        <dbReference type="SAM" id="SignalP"/>
    </source>
</evidence>
<feature type="signal peptide" evidence="1">
    <location>
        <begin position="1"/>
        <end position="28"/>
    </location>
</feature>
<feature type="chain" id="PRO_5016129672" evidence="1">
    <location>
        <begin position="29"/>
        <end position="75"/>
    </location>
</feature>
<name>A0A2W2E9H9_9ACTN</name>
<evidence type="ECO:0000313" key="3">
    <source>
        <dbReference type="Proteomes" id="UP000248544"/>
    </source>
</evidence>
<dbReference type="AlphaFoldDB" id="A0A2W2E9H9"/>
<evidence type="ECO:0000313" key="2">
    <source>
        <dbReference type="EMBL" id="PZG19183.1"/>
    </source>
</evidence>
<reference evidence="2 3" key="1">
    <citation type="submission" date="2018-01" db="EMBL/GenBank/DDBJ databases">
        <title>Draft genome sequence of Sphaerisporangium sp. 7K107.</title>
        <authorList>
            <person name="Sahin N."/>
            <person name="Saygin H."/>
            <person name="Ay H."/>
        </authorList>
    </citation>
    <scope>NUCLEOTIDE SEQUENCE [LARGE SCALE GENOMIC DNA]</scope>
    <source>
        <strain evidence="2 3">7K107</strain>
    </source>
</reference>
<dbReference type="Proteomes" id="UP000248544">
    <property type="component" value="Unassembled WGS sequence"/>
</dbReference>
<protein>
    <submittedName>
        <fullName evidence="2">Uncharacterized protein</fullName>
    </submittedName>
</protein>
<comment type="caution">
    <text evidence="2">The sequence shown here is derived from an EMBL/GenBank/DDBJ whole genome shotgun (WGS) entry which is preliminary data.</text>
</comment>
<accession>A0A2W2E9H9</accession>
<sequence>MKRIVRMMSIVTATTAAALILGSGPASAKVMVIVKTYPGTAAGARACQIDLKLAPPNYFCTRIQATGRNALAYWD</sequence>
<organism evidence="2 3">
    <name type="scientific">Spongiactinospora gelatinilytica</name>
    <dbReference type="NCBI Taxonomy" id="2666298"/>
    <lineage>
        <taxon>Bacteria</taxon>
        <taxon>Bacillati</taxon>
        <taxon>Actinomycetota</taxon>
        <taxon>Actinomycetes</taxon>
        <taxon>Streptosporangiales</taxon>
        <taxon>Streptosporangiaceae</taxon>
        <taxon>Spongiactinospora</taxon>
    </lineage>
</organism>
<proteinExistence type="predicted"/>
<keyword evidence="1" id="KW-0732">Signal</keyword>
<dbReference type="EMBL" id="POUA01000642">
    <property type="protein sequence ID" value="PZG19183.1"/>
    <property type="molecule type" value="Genomic_DNA"/>
</dbReference>
<gene>
    <name evidence="2" type="ORF">C1I98_38070</name>
</gene>
<keyword evidence="3" id="KW-1185">Reference proteome</keyword>